<comment type="subcellular location">
    <subcellularLocation>
        <location evidence="1">Membrane</location>
        <topology evidence="1">Multi-pass membrane protein</topology>
    </subcellularLocation>
</comment>
<feature type="transmembrane region" description="Helical" evidence="10">
    <location>
        <begin position="95"/>
        <end position="119"/>
    </location>
</feature>
<accession>A0A1N6D6W2</accession>
<feature type="transmembrane region" description="Helical" evidence="10">
    <location>
        <begin position="167"/>
        <end position="189"/>
    </location>
</feature>
<evidence type="ECO:0000259" key="12">
    <source>
        <dbReference type="Pfam" id="PF16916"/>
    </source>
</evidence>
<evidence type="ECO:0000256" key="2">
    <source>
        <dbReference type="ARBA" id="ARBA00008873"/>
    </source>
</evidence>
<dbReference type="STRING" id="1123272.SAMN02745824_1614"/>
<dbReference type="GO" id="GO:0005886">
    <property type="term" value="C:plasma membrane"/>
    <property type="evidence" value="ECO:0007669"/>
    <property type="project" value="TreeGrafter"/>
</dbReference>
<keyword evidence="3" id="KW-0813">Transport</keyword>
<dbReference type="NCBIfam" id="TIGR01297">
    <property type="entry name" value="CDF"/>
    <property type="match status" value="1"/>
</dbReference>
<comment type="similarity">
    <text evidence="2">Belongs to the cation diffusion facilitator (CDF) transporter (TC 2.A.4) family. SLC30A subfamily.</text>
</comment>
<dbReference type="InterPro" id="IPR050681">
    <property type="entry name" value="CDF/SLC30A"/>
</dbReference>
<keyword evidence="14" id="KW-1185">Reference proteome</keyword>
<dbReference type="InterPro" id="IPR027470">
    <property type="entry name" value="Cation_efflux_CTD"/>
</dbReference>
<evidence type="ECO:0000256" key="3">
    <source>
        <dbReference type="ARBA" id="ARBA00022448"/>
    </source>
</evidence>
<organism evidence="13 14">
    <name type="scientific">Parasphingorhabdus marina DSM 22363</name>
    <dbReference type="NCBI Taxonomy" id="1123272"/>
    <lineage>
        <taxon>Bacteria</taxon>
        <taxon>Pseudomonadati</taxon>
        <taxon>Pseudomonadota</taxon>
        <taxon>Alphaproteobacteria</taxon>
        <taxon>Sphingomonadales</taxon>
        <taxon>Sphingomonadaceae</taxon>
        <taxon>Parasphingorhabdus</taxon>
    </lineage>
</organism>
<keyword evidence="5" id="KW-0864">Zinc transport</keyword>
<evidence type="ECO:0000256" key="4">
    <source>
        <dbReference type="ARBA" id="ARBA00022692"/>
    </source>
</evidence>
<keyword evidence="6 10" id="KW-1133">Transmembrane helix</keyword>
<feature type="transmembrane region" description="Helical" evidence="10">
    <location>
        <begin position="195"/>
        <end position="216"/>
    </location>
</feature>
<evidence type="ECO:0000313" key="14">
    <source>
        <dbReference type="Proteomes" id="UP000185192"/>
    </source>
</evidence>
<evidence type="ECO:0000259" key="11">
    <source>
        <dbReference type="Pfam" id="PF01545"/>
    </source>
</evidence>
<gene>
    <name evidence="13" type="ORF">SAMN02745824_1614</name>
</gene>
<feature type="domain" description="Cation efflux protein transmembrane" evidence="11">
    <location>
        <begin position="36"/>
        <end position="221"/>
    </location>
</feature>
<evidence type="ECO:0000256" key="6">
    <source>
        <dbReference type="ARBA" id="ARBA00022989"/>
    </source>
</evidence>
<feature type="transmembrane region" description="Helical" evidence="10">
    <location>
        <begin position="131"/>
        <end position="155"/>
    </location>
</feature>
<dbReference type="Proteomes" id="UP000185192">
    <property type="component" value="Unassembled WGS sequence"/>
</dbReference>
<keyword evidence="8 10" id="KW-0472">Membrane</keyword>
<evidence type="ECO:0000256" key="9">
    <source>
        <dbReference type="SAM" id="MobiDB-lite"/>
    </source>
</evidence>
<feature type="domain" description="Cation efflux protein cytoplasmic" evidence="12">
    <location>
        <begin position="228"/>
        <end position="301"/>
    </location>
</feature>
<evidence type="ECO:0000256" key="8">
    <source>
        <dbReference type="ARBA" id="ARBA00023136"/>
    </source>
</evidence>
<evidence type="ECO:0000256" key="7">
    <source>
        <dbReference type="ARBA" id="ARBA00023065"/>
    </source>
</evidence>
<dbReference type="InterPro" id="IPR058533">
    <property type="entry name" value="Cation_efflux_TM"/>
</dbReference>
<dbReference type="Pfam" id="PF16916">
    <property type="entry name" value="ZT_dimer"/>
    <property type="match status" value="1"/>
</dbReference>
<proteinExistence type="inferred from homology"/>
<keyword evidence="4 10" id="KW-0812">Transmembrane</keyword>
<dbReference type="InterPro" id="IPR036837">
    <property type="entry name" value="Cation_efflux_CTD_sf"/>
</dbReference>
<dbReference type="InterPro" id="IPR027469">
    <property type="entry name" value="Cation_efflux_TMD_sf"/>
</dbReference>
<feature type="transmembrane region" description="Helical" evidence="10">
    <location>
        <begin position="32"/>
        <end position="60"/>
    </location>
</feature>
<dbReference type="SUPFAM" id="SSF161111">
    <property type="entry name" value="Cation efflux protein transmembrane domain-like"/>
    <property type="match status" value="1"/>
</dbReference>
<keyword evidence="7" id="KW-0406">Ion transport</keyword>
<evidence type="ECO:0000313" key="13">
    <source>
        <dbReference type="EMBL" id="SIN66404.1"/>
    </source>
</evidence>
<dbReference type="OrthoDB" id="9809646at2"/>
<dbReference type="Pfam" id="PF01545">
    <property type="entry name" value="Cation_efflux"/>
    <property type="match status" value="1"/>
</dbReference>
<reference evidence="14" key="1">
    <citation type="submission" date="2016-11" db="EMBL/GenBank/DDBJ databases">
        <authorList>
            <person name="Varghese N."/>
            <person name="Submissions S."/>
        </authorList>
    </citation>
    <scope>NUCLEOTIDE SEQUENCE [LARGE SCALE GENOMIC DNA]</scope>
    <source>
        <strain evidence="14">DSM 22363</strain>
    </source>
</reference>
<dbReference type="SUPFAM" id="SSF160240">
    <property type="entry name" value="Cation efflux protein cytoplasmic domain-like"/>
    <property type="match status" value="1"/>
</dbReference>
<evidence type="ECO:0000256" key="1">
    <source>
        <dbReference type="ARBA" id="ARBA00004141"/>
    </source>
</evidence>
<dbReference type="Gene3D" id="1.20.1510.10">
    <property type="entry name" value="Cation efflux protein transmembrane domain"/>
    <property type="match status" value="1"/>
</dbReference>
<name>A0A1N6D6W2_9SPHN</name>
<dbReference type="RefSeq" id="WP_074204506.1">
    <property type="nucleotide sequence ID" value="NZ_FSQW01000001.1"/>
</dbReference>
<keyword evidence="5" id="KW-0862">Zinc</keyword>
<dbReference type="PANTHER" id="PTHR11562">
    <property type="entry name" value="CATION EFFLUX PROTEIN/ ZINC TRANSPORTER"/>
    <property type="match status" value="1"/>
</dbReference>
<dbReference type="InterPro" id="IPR002524">
    <property type="entry name" value="Cation_efflux"/>
</dbReference>
<sequence>MSGHHHHHSHLSHSHHDRHGPHGHMPTDFSRAFAFGIALNIIYIIVEVTFGILAGSMALIADAGHNLSDVLGLAVAWAGAELSKRPPSKQFTYGLGGSSILAALLNGLFLLVACGAIAWEAIERFRTPSPVASTTVIIVASIGIVINFATAMLFVRGQKEDINIRGAFLHMMADAGVSAGVVLGGIAIFLTGLNWIDPLVSLGIVALIFWSTWGLLREAVRMSLAGVPRDIDAEEVMNALAQLPGVQTVHDLHIWPMSTSENAMTAHLVIPDGHPGKGFLADVQRDMKARFAIHHITIQIELEDEESGECQTDCQS</sequence>
<dbReference type="GO" id="GO:0005385">
    <property type="term" value="F:zinc ion transmembrane transporter activity"/>
    <property type="evidence" value="ECO:0007669"/>
    <property type="project" value="TreeGrafter"/>
</dbReference>
<evidence type="ECO:0000256" key="10">
    <source>
        <dbReference type="SAM" id="Phobius"/>
    </source>
</evidence>
<dbReference type="EMBL" id="FSQW01000001">
    <property type="protein sequence ID" value="SIN66404.1"/>
    <property type="molecule type" value="Genomic_DNA"/>
</dbReference>
<feature type="compositionally biased region" description="Basic residues" evidence="9">
    <location>
        <begin position="1"/>
        <end position="22"/>
    </location>
</feature>
<dbReference type="AlphaFoldDB" id="A0A1N6D6W2"/>
<evidence type="ECO:0000256" key="5">
    <source>
        <dbReference type="ARBA" id="ARBA00022906"/>
    </source>
</evidence>
<dbReference type="PANTHER" id="PTHR11562:SF17">
    <property type="entry name" value="RE54080P-RELATED"/>
    <property type="match status" value="1"/>
</dbReference>
<feature type="region of interest" description="Disordered" evidence="9">
    <location>
        <begin position="1"/>
        <end position="23"/>
    </location>
</feature>
<protein>
    <submittedName>
        <fullName evidence="13">Cobalt-zinc-cadmium efflux system protein</fullName>
    </submittedName>
</protein>